<dbReference type="Proteomes" id="UP000830768">
    <property type="component" value="Chromosome 4"/>
</dbReference>
<evidence type="ECO:0000313" key="1">
    <source>
        <dbReference type="EMBL" id="UPK93727.1"/>
    </source>
</evidence>
<name>A0ACD3YXY2_FUSSC</name>
<accession>A0ACD3YXY2</accession>
<reference evidence="1" key="1">
    <citation type="submission" date="2021-11" db="EMBL/GenBank/DDBJ databases">
        <title>Fusarium solani-melongenae Genome sequencing and assembly.</title>
        <authorList>
            <person name="Xie S."/>
            <person name="Huang L."/>
            <person name="Zhang X."/>
        </authorList>
    </citation>
    <scope>NUCLEOTIDE SEQUENCE</scope>
    <source>
        <strain evidence="1">CRI 24-3</strain>
    </source>
</reference>
<proteinExistence type="predicted"/>
<protein>
    <submittedName>
        <fullName evidence="1">Uncharacterized protein</fullName>
    </submittedName>
</protein>
<sequence>MSSPNRARTAGWSKRLTVSGGACIRCRQKKKRCDQKLPKCRLCEQAGVECLGYDAAAVRQVPRSYIQDLEDRVAYLEQKLQEQNSSTRNLLPQPSDLHFNPETPSPGLQLQGNESNTHGENVSSTGSLENSTRNAAKAAAEVINLSPRVPGGEPAFSRLFLSDLMRNMAKPQLHRSQLSNHPPREEEAPFSDIMGGLQDAGPTTLPSRETAQNLVKMYFRLTNLGMPLLHEAMLQEKLDLLYDLPRKIDLDSTHTTTESRIATFFVLEVFATALLVVQEREPSGRWLADRYSRTALAALNKAGLPSNIQGIQALLLIGQHAYHHPTLWNAWKTVGAALRLAVELGLHQDPPPGTTGFMELDNMRRTFWVAYAMDRNVSTSLCLPCCLSDGAITAKFPSDAKDEYITADMNGYFLEEQISGSKRITLHLYRYRRIQSEIRRALHEEPFLPTDSSSLDAWQQQMHGKIETWYQTTPDGSNLTTEEKDVIETFEVTYNTALFSLYRPSPNIPSPSETQLLVMVQAATKMIHLYRRFFRQHKLTIYWQAVENVSSAGLALLFGHVQSSKVRESMPLGTLNSLVHLCSSLLWGMVERFPSARGKRDAFDAASSQVLADLNGGAATVGENLSLFGQISSNWTGHGCQPVSTTAREGTHLDPPAHVTAPDNSAQASQTESTGANVNGSAGDYLTDSDILTWMLEPIEGAPGTLPMTWM</sequence>
<evidence type="ECO:0000313" key="2">
    <source>
        <dbReference type="Proteomes" id="UP000830768"/>
    </source>
</evidence>
<gene>
    <name evidence="1" type="ORF">LCI18_004662</name>
</gene>
<organism evidence="1 2">
    <name type="scientific">Fusarium solani subsp. cucurbitae</name>
    <name type="common">Neocosmosporum cucurbitae</name>
    <dbReference type="NCBI Taxonomy" id="2747967"/>
    <lineage>
        <taxon>Eukaryota</taxon>
        <taxon>Fungi</taxon>
        <taxon>Dikarya</taxon>
        <taxon>Ascomycota</taxon>
        <taxon>Pezizomycotina</taxon>
        <taxon>Sordariomycetes</taxon>
        <taxon>Hypocreomycetidae</taxon>
        <taxon>Hypocreales</taxon>
        <taxon>Nectriaceae</taxon>
        <taxon>Fusarium</taxon>
        <taxon>Fusarium solani species complex</taxon>
    </lineage>
</organism>
<dbReference type="EMBL" id="CP090033">
    <property type="protein sequence ID" value="UPK93727.1"/>
    <property type="molecule type" value="Genomic_DNA"/>
</dbReference>
<keyword evidence="2" id="KW-1185">Reference proteome</keyword>